<dbReference type="Pfam" id="PF00486">
    <property type="entry name" value="Trans_reg_C"/>
    <property type="match status" value="1"/>
</dbReference>
<dbReference type="CDD" id="cd15831">
    <property type="entry name" value="BTAD"/>
    <property type="match status" value="1"/>
</dbReference>
<dbReference type="Proteomes" id="UP000604475">
    <property type="component" value="Unassembled WGS sequence"/>
</dbReference>
<dbReference type="GO" id="GO:0006355">
    <property type="term" value="P:regulation of DNA-templated transcription"/>
    <property type="evidence" value="ECO:0007669"/>
    <property type="project" value="InterPro"/>
</dbReference>
<keyword evidence="4" id="KW-0804">Transcription</keyword>
<dbReference type="AlphaFoldDB" id="A0A937RQK8"/>
<dbReference type="SUPFAM" id="SSF46894">
    <property type="entry name" value="C-terminal effector domain of the bipartite response regulators"/>
    <property type="match status" value="1"/>
</dbReference>
<comment type="caution">
    <text evidence="7">The sequence shown here is derived from an EMBL/GenBank/DDBJ whole genome shotgun (WGS) entry which is preliminary data.</text>
</comment>
<dbReference type="Gene3D" id="1.25.40.10">
    <property type="entry name" value="Tetratricopeptide repeat domain"/>
    <property type="match status" value="1"/>
</dbReference>
<evidence type="ECO:0000256" key="3">
    <source>
        <dbReference type="ARBA" id="ARBA00023125"/>
    </source>
</evidence>
<evidence type="ECO:0000313" key="7">
    <source>
        <dbReference type="EMBL" id="MBL7633109.1"/>
    </source>
</evidence>
<dbReference type="Gene3D" id="1.10.10.10">
    <property type="entry name" value="Winged helix-like DNA-binding domain superfamily/Winged helix DNA-binding domain"/>
    <property type="match status" value="1"/>
</dbReference>
<organism evidence="7 8">
    <name type="scientific">Frankia nepalensis</name>
    <dbReference type="NCBI Taxonomy" id="1836974"/>
    <lineage>
        <taxon>Bacteria</taxon>
        <taxon>Bacillati</taxon>
        <taxon>Actinomycetota</taxon>
        <taxon>Actinomycetes</taxon>
        <taxon>Frankiales</taxon>
        <taxon>Frankiaceae</taxon>
        <taxon>Frankia</taxon>
    </lineage>
</organism>
<dbReference type="InterPro" id="IPR036388">
    <property type="entry name" value="WH-like_DNA-bd_sf"/>
</dbReference>
<dbReference type="EMBL" id="JAEACQ010000371">
    <property type="protein sequence ID" value="MBL7633109.1"/>
    <property type="molecule type" value="Genomic_DNA"/>
</dbReference>
<dbReference type="InterPro" id="IPR016032">
    <property type="entry name" value="Sig_transdc_resp-reg_C-effctor"/>
</dbReference>
<keyword evidence="8" id="KW-1185">Reference proteome</keyword>
<dbReference type="SMART" id="SM00862">
    <property type="entry name" value="Trans_reg_C"/>
    <property type="match status" value="1"/>
</dbReference>
<accession>A0A937RQK8</accession>
<reference evidence="7" key="1">
    <citation type="submission" date="2020-12" db="EMBL/GenBank/DDBJ databases">
        <title>Genomic characterization of non-nitrogen-fixing Frankia strains.</title>
        <authorList>
            <person name="Carlos-Shanley C."/>
            <person name="Guerra T."/>
            <person name="Hahn D."/>
        </authorList>
    </citation>
    <scope>NUCLEOTIDE SEQUENCE</scope>
    <source>
        <strain evidence="7">CN6</strain>
    </source>
</reference>
<keyword evidence="2" id="KW-0805">Transcription regulation</keyword>
<dbReference type="PROSITE" id="PS51755">
    <property type="entry name" value="OMPR_PHOB"/>
    <property type="match status" value="1"/>
</dbReference>
<dbReference type="SMART" id="SM01043">
    <property type="entry name" value="BTAD"/>
    <property type="match status" value="1"/>
</dbReference>
<evidence type="ECO:0000259" key="6">
    <source>
        <dbReference type="PROSITE" id="PS51755"/>
    </source>
</evidence>
<dbReference type="InterPro" id="IPR051677">
    <property type="entry name" value="AfsR-DnrI-RedD_regulator"/>
</dbReference>
<dbReference type="SUPFAM" id="SSF48452">
    <property type="entry name" value="TPR-like"/>
    <property type="match status" value="1"/>
</dbReference>
<name>A0A937RQK8_9ACTN</name>
<dbReference type="Pfam" id="PF03704">
    <property type="entry name" value="BTAD"/>
    <property type="match status" value="1"/>
</dbReference>
<dbReference type="PANTHER" id="PTHR35807">
    <property type="entry name" value="TRANSCRIPTIONAL REGULATOR REDD-RELATED"/>
    <property type="match status" value="1"/>
</dbReference>
<evidence type="ECO:0000313" key="8">
    <source>
        <dbReference type="Proteomes" id="UP000604475"/>
    </source>
</evidence>
<proteinExistence type="inferred from homology"/>
<dbReference type="PANTHER" id="PTHR35807:SF1">
    <property type="entry name" value="TRANSCRIPTIONAL REGULATOR REDD"/>
    <property type="match status" value="1"/>
</dbReference>
<evidence type="ECO:0000256" key="1">
    <source>
        <dbReference type="ARBA" id="ARBA00005820"/>
    </source>
</evidence>
<keyword evidence="3 5" id="KW-0238">DNA-binding</keyword>
<feature type="DNA-binding region" description="OmpR/PhoB-type" evidence="5">
    <location>
        <begin position="9"/>
        <end position="113"/>
    </location>
</feature>
<dbReference type="InterPro" id="IPR005158">
    <property type="entry name" value="BTAD"/>
</dbReference>
<evidence type="ECO:0000256" key="5">
    <source>
        <dbReference type="PROSITE-ProRule" id="PRU01091"/>
    </source>
</evidence>
<dbReference type="GO" id="GO:0000160">
    <property type="term" value="P:phosphorelay signal transduction system"/>
    <property type="evidence" value="ECO:0007669"/>
    <property type="project" value="InterPro"/>
</dbReference>
<gene>
    <name evidence="7" type="ORF">I7412_39350</name>
</gene>
<dbReference type="GO" id="GO:0003677">
    <property type="term" value="F:DNA binding"/>
    <property type="evidence" value="ECO:0007669"/>
    <property type="project" value="UniProtKB-UniRule"/>
</dbReference>
<comment type="similarity">
    <text evidence="1">Belongs to the AfsR/DnrI/RedD regulatory family.</text>
</comment>
<evidence type="ECO:0000256" key="4">
    <source>
        <dbReference type="ARBA" id="ARBA00023163"/>
    </source>
</evidence>
<feature type="domain" description="OmpR/PhoB-type" evidence="6">
    <location>
        <begin position="9"/>
        <end position="113"/>
    </location>
</feature>
<dbReference type="InterPro" id="IPR001867">
    <property type="entry name" value="OmpR/PhoB-type_DNA-bd"/>
</dbReference>
<sequence>MPLTSLSSSSANGFPDPDGRDLWFAMLGPLEMEVAGERVPVPGIRARSLLVSLLVQRNQVVRLDRLIESIWEAPPATAVAQVRNLVAELRKSLQTARGREVLETSPGGYRLVVADAEVDATQAEHCLLEGAAAAAEGDHHLALDRFSGSLALWRGEPLGDITPALARAWRPRFTELRRRAVLGLSRARLSLGMYEEAVTELLDAVVELPFDEELRLLLVSALHRGGRTTAALEACRETRRYFLEHLGTDPGPALRDLEVQILRGDALP</sequence>
<dbReference type="InterPro" id="IPR011990">
    <property type="entry name" value="TPR-like_helical_dom_sf"/>
</dbReference>
<protein>
    <submittedName>
        <fullName evidence="7">Winged helix-turn-helix domain-containing protein</fullName>
    </submittedName>
</protein>
<evidence type="ECO:0000256" key="2">
    <source>
        <dbReference type="ARBA" id="ARBA00023015"/>
    </source>
</evidence>
<dbReference type="RefSeq" id="WP_203007735.1">
    <property type="nucleotide sequence ID" value="NZ_JADWYU010000082.1"/>
</dbReference>